<gene>
    <name evidence="1" type="ORF">AMJ39_02830</name>
</gene>
<protein>
    <submittedName>
        <fullName evidence="1">Uncharacterized protein</fullName>
    </submittedName>
</protein>
<dbReference type="AlphaFoldDB" id="A0A0S7WV22"/>
<name>A0A0S7WV22_UNCT6</name>
<proteinExistence type="predicted"/>
<organism evidence="1 2">
    <name type="scientific">candidate division TA06 bacterium DG_24</name>
    <dbReference type="NCBI Taxonomy" id="1703770"/>
    <lineage>
        <taxon>Bacteria</taxon>
        <taxon>Bacteria division TA06</taxon>
    </lineage>
</organism>
<evidence type="ECO:0000313" key="1">
    <source>
        <dbReference type="EMBL" id="KPJ53843.1"/>
    </source>
</evidence>
<dbReference type="PROSITE" id="PS51257">
    <property type="entry name" value="PROKAR_LIPOPROTEIN"/>
    <property type="match status" value="1"/>
</dbReference>
<dbReference type="Proteomes" id="UP000052008">
    <property type="component" value="Unassembled WGS sequence"/>
</dbReference>
<accession>A0A0S7WV22</accession>
<sequence>MKPLSWPRLASIRTIALAVSIVFLVLAGGCSENDNRLLRVVSINLGDPLHSDIIDHGEIEIDTDDFDSDGDDMEAYGWDDSISDDIVPVTLCYSPGAGLGTFSVQAARVTEYRITYRRIDQEPVVPEVVQGYLSAEVTAGEECAGVINIMAVASQAKIAEPLSSIASLQELGGHSYYAGTGIPLDVIADVEITGEDVATGAELKASGSLHITFADWVD</sequence>
<comment type="caution">
    <text evidence="1">The sequence shown here is derived from an EMBL/GenBank/DDBJ whole genome shotgun (WGS) entry which is preliminary data.</text>
</comment>
<evidence type="ECO:0000313" key="2">
    <source>
        <dbReference type="Proteomes" id="UP000052008"/>
    </source>
</evidence>
<reference evidence="1 2" key="1">
    <citation type="journal article" date="2015" name="Microbiome">
        <title>Genomic resolution of linkages in carbon, nitrogen, and sulfur cycling among widespread estuary sediment bacteria.</title>
        <authorList>
            <person name="Baker B.J."/>
            <person name="Lazar C.S."/>
            <person name="Teske A.P."/>
            <person name="Dick G.J."/>
        </authorList>
    </citation>
    <scope>NUCLEOTIDE SEQUENCE [LARGE SCALE GENOMIC DNA]</scope>
    <source>
        <strain evidence="1">DG_24</strain>
    </source>
</reference>
<dbReference type="EMBL" id="LIZS01000011">
    <property type="protein sequence ID" value="KPJ53843.1"/>
    <property type="molecule type" value="Genomic_DNA"/>
</dbReference>